<gene>
    <name evidence="6" type="ORF">CYR55_09075</name>
</gene>
<evidence type="ECO:0000313" key="6">
    <source>
        <dbReference type="EMBL" id="PLR37861.1"/>
    </source>
</evidence>
<comment type="caution">
    <text evidence="6">The sequence shown here is derived from an EMBL/GenBank/DDBJ whole genome shotgun (WGS) entry which is preliminary data.</text>
</comment>
<keyword evidence="1" id="KW-0004">4Fe-4S</keyword>
<dbReference type="AlphaFoldDB" id="A0A2N5E866"/>
<keyword evidence="2" id="KW-0479">Metal-binding</keyword>
<dbReference type="SUPFAM" id="SSF54862">
    <property type="entry name" value="4Fe-4S ferredoxins"/>
    <property type="match status" value="1"/>
</dbReference>
<dbReference type="PROSITE" id="PS00198">
    <property type="entry name" value="4FE4S_FER_1"/>
    <property type="match status" value="2"/>
</dbReference>
<dbReference type="Gene3D" id="3.30.70.20">
    <property type="match status" value="2"/>
</dbReference>
<protein>
    <submittedName>
        <fullName evidence="6">Ferredoxin</fullName>
    </submittedName>
</protein>
<dbReference type="PANTHER" id="PTHR43687:SF1">
    <property type="entry name" value="FERREDOXIN III"/>
    <property type="match status" value="1"/>
</dbReference>
<dbReference type="EMBL" id="PJZF01000006">
    <property type="protein sequence ID" value="PLR37861.1"/>
    <property type="molecule type" value="Genomic_DNA"/>
</dbReference>
<organism evidence="6 7">
    <name type="scientific">Chimaeribacter californicus</name>
    <dbReference type="NCBI Taxonomy" id="2060067"/>
    <lineage>
        <taxon>Bacteria</taxon>
        <taxon>Pseudomonadati</taxon>
        <taxon>Pseudomonadota</taxon>
        <taxon>Gammaproteobacteria</taxon>
        <taxon>Enterobacterales</taxon>
        <taxon>Yersiniaceae</taxon>
        <taxon>Chimaeribacter</taxon>
    </lineage>
</organism>
<dbReference type="Pfam" id="PF13237">
    <property type="entry name" value="Fer4_10"/>
    <property type="match status" value="1"/>
</dbReference>
<feature type="domain" description="4Fe-4S ferredoxin-type" evidence="5">
    <location>
        <begin position="195"/>
        <end position="224"/>
    </location>
</feature>
<evidence type="ECO:0000259" key="5">
    <source>
        <dbReference type="PROSITE" id="PS51379"/>
    </source>
</evidence>
<evidence type="ECO:0000313" key="7">
    <source>
        <dbReference type="Proteomes" id="UP000234240"/>
    </source>
</evidence>
<keyword evidence="4" id="KW-0411">Iron-sulfur</keyword>
<dbReference type="InterPro" id="IPR017900">
    <property type="entry name" value="4Fe4S_Fe_S_CS"/>
</dbReference>
<evidence type="ECO:0000256" key="4">
    <source>
        <dbReference type="ARBA" id="ARBA00023014"/>
    </source>
</evidence>
<reference evidence="6 7" key="1">
    <citation type="submission" date="2017-12" db="EMBL/GenBank/DDBJ databases">
        <title>Characterization of six clinical isolates of Enterochimera gen. nov., a novel genus of the Yersiniaciae family and the three species Enterochimera arupensis sp. nov., Enterochimera coloradensis sp. nov, and Enterochimera californica sp. nov.</title>
        <authorList>
            <person name="Rossi A."/>
            <person name="Fisher M."/>
        </authorList>
    </citation>
    <scope>NUCLEOTIDE SEQUENCE [LARGE SCALE GENOMIC DNA]</scope>
    <source>
        <strain evidence="7">2015-Iso6</strain>
    </source>
</reference>
<dbReference type="PANTHER" id="PTHR43687">
    <property type="entry name" value="ADENYLYLSULFATE REDUCTASE, BETA SUBUNIT"/>
    <property type="match status" value="1"/>
</dbReference>
<dbReference type="OrthoDB" id="9800260at2"/>
<evidence type="ECO:0000256" key="1">
    <source>
        <dbReference type="ARBA" id="ARBA00022485"/>
    </source>
</evidence>
<dbReference type="InterPro" id="IPR050572">
    <property type="entry name" value="Fe-S_Ferredoxin"/>
</dbReference>
<dbReference type="PROSITE" id="PS51379">
    <property type="entry name" value="4FE4S_FER_2"/>
    <property type="match status" value="3"/>
</dbReference>
<dbReference type="Proteomes" id="UP000234240">
    <property type="component" value="Unassembled WGS sequence"/>
</dbReference>
<dbReference type="GO" id="GO:0051539">
    <property type="term" value="F:4 iron, 4 sulfur cluster binding"/>
    <property type="evidence" value="ECO:0007669"/>
    <property type="project" value="UniProtKB-KW"/>
</dbReference>
<evidence type="ECO:0000256" key="2">
    <source>
        <dbReference type="ARBA" id="ARBA00022723"/>
    </source>
</evidence>
<keyword evidence="3" id="KW-0408">Iron</keyword>
<evidence type="ECO:0000256" key="3">
    <source>
        <dbReference type="ARBA" id="ARBA00023004"/>
    </source>
</evidence>
<dbReference type="GO" id="GO:0046872">
    <property type="term" value="F:metal ion binding"/>
    <property type="evidence" value="ECO:0007669"/>
    <property type="project" value="UniProtKB-KW"/>
</dbReference>
<dbReference type="Pfam" id="PF12838">
    <property type="entry name" value="Fer4_7"/>
    <property type="match status" value="1"/>
</dbReference>
<sequence length="300" mass="32690">MPSLYFTDMRILPFISPLMPPGISGHCIRNKTQNGGCSACATACQTGAISLAARQPVLDVEKCLGCGDCLFACPADAIDSLSPIERKYQDNTLSGKGNRFVPSVNELLMWHALRGIRRVSLDRGNTAWQAAVVALNCVLARIGEPIWQIVHPDGEQVDHSRRRWLGRPFNQDQSSGRMPAGQRAVRAAFPAISWFQVSVDTEGCTLCGACSRLCPEQAVTLTGTHLQIDAARCTGCLACEGVCFPRAIHIKPWAASAHPRLLPVTACQCRDCRTAFVSFSADETRCPLCRRHTHGMRALT</sequence>
<accession>A0A2N5E866</accession>
<proteinExistence type="predicted"/>
<dbReference type="InterPro" id="IPR017896">
    <property type="entry name" value="4Fe4S_Fe-S-bd"/>
</dbReference>
<name>A0A2N5E866_9GAMM</name>
<feature type="domain" description="4Fe-4S ferredoxin-type" evidence="5">
    <location>
        <begin position="225"/>
        <end position="253"/>
    </location>
</feature>
<keyword evidence="7" id="KW-1185">Reference proteome</keyword>
<feature type="domain" description="4Fe-4S ferredoxin-type" evidence="5">
    <location>
        <begin position="54"/>
        <end position="84"/>
    </location>
</feature>